<evidence type="ECO:0008006" key="7">
    <source>
        <dbReference type="Google" id="ProtNLM"/>
    </source>
</evidence>
<dbReference type="PANTHER" id="PTHR43308">
    <property type="entry name" value="OUTER MEMBRANE PROTEIN ALPHA-RELATED"/>
    <property type="match status" value="1"/>
</dbReference>
<dbReference type="PANTHER" id="PTHR43308:SF5">
    <property type="entry name" value="S-LAYER PROTEIN _ PEPTIDOGLYCAN ENDO-BETA-N-ACETYLGLUCOSAMINIDASE"/>
    <property type="match status" value="1"/>
</dbReference>
<dbReference type="Pfam" id="PF00395">
    <property type="entry name" value="SLH"/>
    <property type="match status" value="3"/>
</dbReference>
<reference evidence="5 6" key="1">
    <citation type="submission" date="2021-03" db="EMBL/GenBank/DDBJ databases">
        <title>Genomic Encyclopedia of Type Strains, Phase IV (KMG-IV): sequencing the most valuable type-strain genomes for metagenomic binning, comparative biology and taxonomic classification.</title>
        <authorList>
            <person name="Goeker M."/>
        </authorList>
    </citation>
    <scope>NUCLEOTIDE SEQUENCE [LARGE SCALE GENOMIC DNA]</scope>
    <source>
        <strain evidence="5 6">DSM 101953</strain>
    </source>
</reference>
<dbReference type="Proteomes" id="UP000773462">
    <property type="component" value="Unassembled WGS sequence"/>
</dbReference>
<organism evidence="5 6">
    <name type="scientific">Paenibacillus silagei</name>
    <dbReference type="NCBI Taxonomy" id="1670801"/>
    <lineage>
        <taxon>Bacteria</taxon>
        <taxon>Bacillati</taxon>
        <taxon>Bacillota</taxon>
        <taxon>Bacilli</taxon>
        <taxon>Bacillales</taxon>
        <taxon>Paenibacillaceae</taxon>
        <taxon>Paenibacillus</taxon>
    </lineage>
</organism>
<feature type="domain" description="SLH" evidence="4">
    <location>
        <begin position="1561"/>
        <end position="1624"/>
    </location>
</feature>
<evidence type="ECO:0000256" key="2">
    <source>
        <dbReference type="SAM" id="SignalP"/>
    </source>
</evidence>
<proteinExistence type="predicted"/>
<dbReference type="SUPFAM" id="SSF49785">
    <property type="entry name" value="Galactose-binding domain-like"/>
    <property type="match status" value="2"/>
</dbReference>
<comment type="caution">
    <text evidence="5">The sequence shown here is derived from an EMBL/GenBank/DDBJ whole genome shotgun (WGS) entry which is preliminary data.</text>
</comment>
<feature type="region of interest" description="Disordered" evidence="1">
    <location>
        <begin position="1292"/>
        <end position="1396"/>
    </location>
</feature>
<feature type="domain" description="SLH" evidence="4">
    <location>
        <begin position="1689"/>
        <end position="1749"/>
    </location>
</feature>
<dbReference type="EMBL" id="JAGGLV010000012">
    <property type="protein sequence ID" value="MBP2113639.1"/>
    <property type="molecule type" value="Genomic_DNA"/>
</dbReference>
<evidence type="ECO:0000259" key="4">
    <source>
        <dbReference type="PROSITE" id="PS51272"/>
    </source>
</evidence>
<dbReference type="PROSITE" id="PS51272">
    <property type="entry name" value="SLH"/>
    <property type="match status" value="3"/>
</dbReference>
<dbReference type="Pfam" id="PF13385">
    <property type="entry name" value="Laminin_G_3"/>
    <property type="match status" value="1"/>
</dbReference>
<name>A0ABS4NUC2_9BACL</name>
<dbReference type="PROSITE" id="PS51175">
    <property type="entry name" value="CBM6"/>
    <property type="match status" value="2"/>
</dbReference>
<gene>
    <name evidence="5" type="ORF">J2Z70_003800</name>
</gene>
<dbReference type="InterPro" id="IPR017853">
    <property type="entry name" value="GH"/>
</dbReference>
<feature type="domain" description="CBM6" evidence="3">
    <location>
        <begin position="984"/>
        <end position="1104"/>
    </location>
</feature>
<dbReference type="RefSeq" id="WP_209875772.1">
    <property type="nucleotide sequence ID" value="NZ_JAGGLV010000012.1"/>
</dbReference>
<feature type="domain" description="CBM6" evidence="3">
    <location>
        <begin position="1112"/>
        <end position="1252"/>
    </location>
</feature>
<dbReference type="SUPFAM" id="SSF51445">
    <property type="entry name" value="(Trans)glycosidases"/>
    <property type="match status" value="1"/>
</dbReference>
<dbReference type="CDD" id="cd04081">
    <property type="entry name" value="CBM35_galactosidase-like"/>
    <property type="match status" value="1"/>
</dbReference>
<sequence length="1749" mass="186116">MRLYLKRSLISILAILTLLPSSLASASTSPAADPVPVEDSVWVTDSELVTNPVTAPDSDETPASPAEPDAAAVADAAALPEAAPVQETAPDQLQLKTAVEAAPLFQWSFRSGQVLDRTSVVNSVYPDAAAERAELKGVAAIVYDDQRGDVLSLPGGGNGTAWLKLPDQLYSRIKDELSISFWANIDSSANAYNRLLSSTIAEKGLSNAGVSGWQDSEFIIIAGDGTFSNRIYTGTNPSQIASYKGDIVWNRNPAKGKWQQVTVTMTSSGAYEVYLDGVPVGIKGLDQSKSSSGATMPSVLEHFFSRDYLNALKFNDFGRSLYTSDGDIKGKFDDLRIYNVQLNANQVSALYAETKHEENTSAKPAKISVDLADRSLGPVFHGSSGALYAISEPNVPDINTLIPIKPSHISQKPPNGIQHPTGDALRVSDYFFEAGGEAVNIVMQDYYQHWYYPSRTANEYIQEAVIPITTAVKAYKEQWAAANPGRDADARFIYIPFNEPEQNNTRYPQLLADNQTGKNSRAVFNSDWLAVTKKIKEIDPGAVISGVNLTQYGAKVFEDFIPYCVENDCLPDIISWHMLWDKAFNQAPLNVATFRTVEAGSVQRYKELYPDRTVPFPIKVDINEYAATSEIAVGGSLIHYIARYDELKMNSMLPYWNTANSYGSLLAGQNEPNGAWWLYKWYADMMGGDMAKIEVINARHENDAFGPGLYGLSSIQDNKKQVSIAFGGTQGDGQIVFNNVTGNGNSPSFLTEAEAVHITVWHAGYTGLTGFLVEPTQILDRDYPVKNGSVTLDVNLNDYTSAYYAVITPAVDHAPKETFYKRFEAENAQVRTNVTLTDHYPRKSTGRSASNGQYVQGIKAADSLVKWTDVTVPSDGSYRLDLIGGSGATSPLRNQSNTGDANQRINSEWFIKIDDQPATKVVLRADYNMQLLGGNTIFANLTQGTHSIGISKYNPDTGEAGQGESTLDAIELTYSGLPGAHPNYRVQAEFADYDPALGLSRESSLEGFEGAGYVTGYGSSQDANTRFVVSVLQDGMYDLQIRYAASGAGKMQIQHDRKPLVDLPVTDTGGQWQTATVPTFLRTGINLVDVRSSAALSLDYINAAFVSQTSVYSVEAEAATVVGTPAGSELPLIREDAFAKYASGGKYVNGITSFDGAERYLELKDITVSKAGTYKLVVTYANGESAGTHAYNNDVVERYAQVSVNGGEPQTVYFKNTISWQQFATQTFDVELKAGTNSIRFSNNNTYDGGSNPYGGTGAQGFTPYTAVPRQYAPAFDRFDIYARHTLAIDDGGNNGGGETGGGNNGGGDPGGGNNGGGETGGGNNGGGDPGGGNNGGGDPGGGNNGGGDPGGGNNGGGDPGGGNNGGTNAGSGNGGNPTVGSITPVQPEAPSGSGHLTVEAEVTGTTATATLDAQKVKAAEQITVSSPLGTFHFPVKAVDTAAWGQQLGTGDWKLKVSMTVLPEQRQQEILQAVLAAQGKLISPAIEYTVTAEANGRTVEIPGFKGSYSRGTLQLDSPADSRNTTVVRIGKDGSFTFVPAVFNGTGVTFYSPNNGTFAVISSNKTFADIKGHWAQASVEKLASKYILTGLTDSKFAPNATTTRAEFAAMMVRALGYSSSGSADVSFKDTPSGAWYTGSVGTAAELGLVQGGTDNNFRPNDIITRQEMTIILVKAMALAGSPLPASELQPAAFKDADKIAGWAQQDVAKAVQAGLITGTPAGQFQPGQSATRAEAATVILRLLEQAGFVN</sequence>
<dbReference type="Gene3D" id="3.20.20.80">
    <property type="entry name" value="Glycosidases"/>
    <property type="match status" value="1"/>
</dbReference>
<evidence type="ECO:0000256" key="1">
    <source>
        <dbReference type="SAM" id="MobiDB-lite"/>
    </source>
</evidence>
<dbReference type="InterPro" id="IPR005084">
    <property type="entry name" value="CBM6"/>
</dbReference>
<evidence type="ECO:0000259" key="3">
    <source>
        <dbReference type="PROSITE" id="PS51175"/>
    </source>
</evidence>
<evidence type="ECO:0000313" key="5">
    <source>
        <dbReference type="EMBL" id="MBP2113639.1"/>
    </source>
</evidence>
<dbReference type="InterPro" id="IPR008979">
    <property type="entry name" value="Galactose-bd-like_sf"/>
</dbReference>
<feature type="compositionally biased region" description="Gly residues" evidence="1">
    <location>
        <begin position="1293"/>
        <end position="1378"/>
    </location>
</feature>
<feature type="domain" description="SLH" evidence="4">
    <location>
        <begin position="1625"/>
        <end position="1685"/>
    </location>
</feature>
<feature type="chain" id="PRO_5046385801" description="Carbohydrate-binding protein" evidence="2">
    <location>
        <begin position="27"/>
        <end position="1749"/>
    </location>
</feature>
<dbReference type="InterPro" id="IPR051465">
    <property type="entry name" value="Cell_Envelope_Struct_Comp"/>
</dbReference>
<protein>
    <recommendedName>
        <fullName evidence="7">Carbohydrate-binding protein</fullName>
    </recommendedName>
</protein>
<feature type="signal peptide" evidence="2">
    <location>
        <begin position="1"/>
        <end position="26"/>
    </location>
</feature>
<dbReference type="InterPro" id="IPR001119">
    <property type="entry name" value="SLH_dom"/>
</dbReference>
<dbReference type="Gene3D" id="2.60.120.200">
    <property type="match status" value="1"/>
</dbReference>
<dbReference type="InterPro" id="IPR013320">
    <property type="entry name" value="ConA-like_dom_sf"/>
</dbReference>
<keyword evidence="6" id="KW-1185">Reference proteome</keyword>
<dbReference type="SUPFAM" id="SSF49899">
    <property type="entry name" value="Concanavalin A-like lectins/glucanases"/>
    <property type="match status" value="1"/>
</dbReference>
<keyword evidence="2" id="KW-0732">Signal</keyword>
<dbReference type="Gene3D" id="2.60.120.260">
    <property type="entry name" value="Galactose-binding domain-like"/>
    <property type="match status" value="3"/>
</dbReference>
<accession>A0ABS4NUC2</accession>
<evidence type="ECO:0000313" key="6">
    <source>
        <dbReference type="Proteomes" id="UP000773462"/>
    </source>
</evidence>